<feature type="region of interest" description="Disordered" evidence="1">
    <location>
        <begin position="23"/>
        <end position="71"/>
    </location>
</feature>
<name>A0A4Z2GSV4_9TELE</name>
<evidence type="ECO:0000313" key="2">
    <source>
        <dbReference type="EMBL" id="TNN56677.1"/>
    </source>
</evidence>
<dbReference type="EMBL" id="SRLO01000423">
    <property type="protein sequence ID" value="TNN56677.1"/>
    <property type="molecule type" value="Genomic_DNA"/>
</dbReference>
<gene>
    <name evidence="2" type="ORF">EYF80_033104</name>
</gene>
<dbReference type="AlphaFoldDB" id="A0A4Z2GSV4"/>
<keyword evidence="3" id="KW-1185">Reference proteome</keyword>
<evidence type="ECO:0000256" key="1">
    <source>
        <dbReference type="SAM" id="MobiDB-lite"/>
    </source>
</evidence>
<evidence type="ECO:0000313" key="3">
    <source>
        <dbReference type="Proteomes" id="UP000314294"/>
    </source>
</evidence>
<sequence length="71" mass="7844">MLIHLITIQIKGVNKRHQRVAQLSELHSKSHAATDPQRHADSSGSSGLREPRRLSGPDPAVETRHVPAPLR</sequence>
<reference evidence="2 3" key="1">
    <citation type="submission" date="2019-03" db="EMBL/GenBank/DDBJ databases">
        <title>First draft genome of Liparis tanakae, snailfish: a comprehensive survey of snailfish specific genes.</title>
        <authorList>
            <person name="Kim W."/>
            <person name="Song I."/>
            <person name="Jeong J.-H."/>
            <person name="Kim D."/>
            <person name="Kim S."/>
            <person name="Ryu S."/>
            <person name="Song J.Y."/>
            <person name="Lee S.K."/>
        </authorList>
    </citation>
    <scope>NUCLEOTIDE SEQUENCE [LARGE SCALE GENOMIC DNA]</scope>
    <source>
        <tissue evidence="2">Muscle</tissue>
    </source>
</reference>
<accession>A0A4Z2GSV4</accession>
<comment type="caution">
    <text evidence="2">The sequence shown here is derived from an EMBL/GenBank/DDBJ whole genome shotgun (WGS) entry which is preliminary data.</text>
</comment>
<feature type="compositionally biased region" description="Basic and acidic residues" evidence="1">
    <location>
        <begin position="49"/>
        <end position="65"/>
    </location>
</feature>
<dbReference type="Proteomes" id="UP000314294">
    <property type="component" value="Unassembled WGS sequence"/>
</dbReference>
<proteinExistence type="predicted"/>
<protein>
    <submittedName>
        <fullName evidence="2">Uncharacterized protein</fullName>
    </submittedName>
</protein>
<organism evidence="2 3">
    <name type="scientific">Liparis tanakae</name>
    <name type="common">Tanaka's snailfish</name>
    <dbReference type="NCBI Taxonomy" id="230148"/>
    <lineage>
        <taxon>Eukaryota</taxon>
        <taxon>Metazoa</taxon>
        <taxon>Chordata</taxon>
        <taxon>Craniata</taxon>
        <taxon>Vertebrata</taxon>
        <taxon>Euteleostomi</taxon>
        <taxon>Actinopterygii</taxon>
        <taxon>Neopterygii</taxon>
        <taxon>Teleostei</taxon>
        <taxon>Neoteleostei</taxon>
        <taxon>Acanthomorphata</taxon>
        <taxon>Eupercaria</taxon>
        <taxon>Perciformes</taxon>
        <taxon>Cottioidei</taxon>
        <taxon>Cottales</taxon>
        <taxon>Liparidae</taxon>
        <taxon>Liparis</taxon>
    </lineage>
</organism>